<evidence type="ECO:0000313" key="2">
    <source>
        <dbReference type="EMBL" id="MXN63397.1"/>
    </source>
</evidence>
<accession>A0A7X3LQT5</accession>
<comment type="caution">
    <text evidence="2">The sequence shown here is derived from an EMBL/GenBank/DDBJ whole genome shotgun (WGS) entry which is preliminary data.</text>
</comment>
<keyword evidence="3" id="KW-1185">Reference proteome</keyword>
<dbReference type="EMBL" id="WUMV01000001">
    <property type="protein sequence ID" value="MXN63397.1"/>
    <property type="molecule type" value="Genomic_DNA"/>
</dbReference>
<name>A0A7X3LQT5_9HYPH</name>
<reference evidence="2 3" key="1">
    <citation type="submission" date="2019-12" db="EMBL/GenBank/DDBJ databases">
        <authorList>
            <person name="Li M."/>
        </authorList>
    </citation>
    <scope>NUCLEOTIDE SEQUENCE [LARGE SCALE GENOMIC DNA]</scope>
    <source>
        <strain evidence="2 3">GBMRC 2046</strain>
    </source>
</reference>
<dbReference type="Proteomes" id="UP000433101">
    <property type="component" value="Unassembled WGS sequence"/>
</dbReference>
<evidence type="ECO:0000256" key="1">
    <source>
        <dbReference type="SAM" id="MobiDB-lite"/>
    </source>
</evidence>
<evidence type="ECO:0000313" key="3">
    <source>
        <dbReference type="Proteomes" id="UP000433101"/>
    </source>
</evidence>
<gene>
    <name evidence="2" type="ORF">GR183_00640</name>
</gene>
<evidence type="ECO:0008006" key="4">
    <source>
        <dbReference type="Google" id="ProtNLM"/>
    </source>
</evidence>
<dbReference type="AlphaFoldDB" id="A0A7X3LQT5"/>
<proteinExistence type="predicted"/>
<sequence length="72" mass="7982">MRLVDDLQRLAETSPHLLEDIGIRPDDGAEGIKSPHPVGGWPSPSSLRQGGLGREIFRNRRINDLFSRPPAL</sequence>
<organism evidence="2 3">
    <name type="scientific">Stappia sediminis</name>
    <dbReference type="NCBI Taxonomy" id="2692190"/>
    <lineage>
        <taxon>Bacteria</taxon>
        <taxon>Pseudomonadati</taxon>
        <taxon>Pseudomonadota</taxon>
        <taxon>Alphaproteobacteria</taxon>
        <taxon>Hyphomicrobiales</taxon>
        <taxon>Stappiaceae</taxon>
        <taxon>Stappia</taxon>
    </lineage>
</organism>
<protein>
    <recommendedName>
        <fullName evidence="4">DUF1127 domain-containing protein</fullName>
    </recommendedName>
</protein>
<feature type="region of interest" description="Disordered" evidence="1">
    <location>
        <begin position="18"/>
        <end position="49"/>
    </location>
</feature>
<feature type="compositionally biased region" description="Basic and acidic residues" evidence="1">
    <location>
        <begin position="18"/>
        <end position="27"/>
    </location>
</feature>
<dbReference type="RefSeq" id="WP_160773656.1">
    <property type="nucleotide sequence ID" value="NZ_WUMV01000001.1"/>
</dbReference>